<dbReference type="PROSITE" id="PS50883">
    <property type="entry name" value="EAL"/>
    <property type="match status" value="1"/>
</dbReference>
<evidence type="ECO:0000259" key="6">
    <source>
        <dbReference type="PROSITE" id="PS50883"/>
    </source>
</evidence>
<dbReference type="Gene3D" id="3.20.20.450">
    <property type="entry name" value="EAL domain"/>
    <property type="match status" value="1"/>
</dbReference>
<dbReference type="InterPro" id="IPR035919">
    <property type="entry name" value="EAL_sf"/>
</dbReference>
<evidence type="ECO:0000256" key="2">
    <source>
        <dbReference type="ARBA" id="ARBA00012282"/>
    </source>
</evidence>
<dbReference type="PANTHER" id="PTHR44757:SF2">
    <property type="entry name" value="BIOFILM ARCHITECTURE MAINTENANCE PROTEIN MBAA"/>
    <property type="match status" value="1"/>
</dbReference>
<dbReference type="Gene3D" id="3.30.70.270">
    <property type="match status" value="1"/>
</dbReference>
<comment type="cofactor">
    <cofactor evidence="1">
        <name>Mg(2+)</name>
        <dbReference type="ChEBI" id="CHEBI:18420"/>
    </cofactor>
</comment>
<evidence type="ECO:0000313" key="8">
    <source>
        <dbReference type="EMBL" id="SNY44078.1"/>
    </source>
</evidence>
<dbReference type="OrthoDB" id="8553030at2"/>
<dbReference type="InterPro" id="IPR052155">
    <property type="entry name" value="Biofilm_reg_signaling"/>
</dbReference>
<dbReference type="InterPro" id="IPR043128">
    <property type="entry name" value="Rev_trsase/Diguanyl_cyclase"/>
</dbReference>
<evidence type="ECO:0000256" key="1">
    <source>
        <dbReference type="ARBA" id="ARBA00001946"/>
    </source>
</evidence>
<dbReference type="AlphaFoldDB" id="A0A285I7X6"/>
<protein>
    <recommendedName>
        <fullName evidence="2">cyclic-guanylate-specific phosphodiesterase</fullName>
        <ecNumber evidence="2">3.1.4.52</ecNumber>
    </recommendedName>
</protein>
<keyword evidence="3" id="KW-0973">c-di-GMP</keyword>
<evidence type="ECO:0000256" key="4">
    <source>
        <dbReference type="ARBA" id="ARBA00051114"/>
    </source>
</evidence>
<dbReference type="Pfam" id="PF00990">
    <property type="entry name" value="GGDEF"/>
    <property type="match status" value="1"/>
</dbReference>
<dbReference type="EC" id="3.1.4.52" evidence="2"/>
<accession>A0A285I7X6</accession>
<keyword evidence="9" id="KW-1185">Reference proteome</keyword>
<proteinExistence type="predicted"/>
<feature type="compositionally biased region" description="Basic and acidic residues" evidence="5">
    <location>
        <begin position="63"/>
        <end position="100"/>
    </location>
</feature>
<evidence type="ECO:0000313" key="9">
    <source>
        <dbReference type="Proteomes" id="UP000219353"/>
    </source>
</evidence>
<dbReference type="SMART" id="SM00267">
    <property type="entry name" value="GGDEF"/>
    <property type="match status" value="1"/>
</dbReference>
<dbReference type="NCBIfam" id="TIGR00254">
    <property type="entry name" value="GGDEF"/>
    <property type="match status" value="1"/>
</dbReference>
<dbReference type="GO" id="GO:0071732">
    <property type="term" value="P:cellular response to nitric oxide"/>
    <property type="evidence" value="ECO:0007669"/>
    <property type="project" value="UniProtKB-ARBA"/>
</dbReference>
<reference evidence="9" key="1">
    <citation type="submission" date="2017-09" db="EMBL/GenBank/DDBJ databases">
        <authorList>
            <person name="Varghese N."/>
            <person name="Submissions S."/>
        </authorList>
    </citation>
    <scope>NUCLEOTIDE SEQUENCE [LARGE SCALE GENOMIC DNA]</scope>
    <source>
        <strain evidence="9">CGMCC 1.12461</strain>
    </source>
</reference>
<dbReference type="CDD" id="cd01949">
    <property type="entry name" value="GGDEF"/>
    <property type="match status" value="1"/>
</dbReference>
<evidence type="ECO:0000256" key="3">
    <source>
        <dbReference type="ARBA" id="ARBA00022636"/>
    </source>
</evidence>
<comment type="catalytic activity">
    <reaction evidence="4">
        <text>3',3'-c-di-GMP + H2O = 5'-phosphoguanylyl(3'-&gt;5')guanosine + H(+)</text>
        <dbReference type="Rhea" id="RHEA:24902"/>
        <dbReference type="ChEBI" id="CHEBI:15377"/>
        <dbReference type="ChEBI" id="CHEBI:15378"/>
        <dbReference type="ChEBI" id="CHEBI:58754"/>
        <dbReference type="ChEBI" id="CHEBI:58805"/>
        <dbReference type="EC" id="3.1.4.52"/>
    </reaction>
    <physiologicalReaction direction="left-to-right" evidence="4">
        <dbReference type="Rhea" id="RHEA:24903"/>
    </physiologicalReaction>
</comment>
<sequence>MARNKSRDAAKLGGKPSSDLTQQQKKNIPASRDSGPRDSESADRKHSVGDDEAAMLSRKKLVTAREKTVDARESASKARENTVLVREDAAQTREEETNSREDIAAKREDAMQSTQTELQLKSPEHTAMLQEANTRLVVATLAAQRQTEQIEKVRVELQHLAHHDALTNLPNRVLLRDRLSQAIEAAHRQGQQLGVMFMDIDRFKKINDSLGHAVGDQLLQSLAKRLLTSVRGSDTVSRQGGDEFVLLLPLIESPDGVELSAKKILTALAHPHNIAGHALHITFSIGIAIYPDDGEDAETLLKHADMAMFYAKESGRNNYKFFEQEMIGRAVELQSIEASLHLALERNEFLLHYQPKIDLHSGAIVGVEALIRWQHPQRGLLLPGHFMSIAEDCGLILPIGRWVLREACLQAAAWMNSGLPAIIVAVNTSALEFRSEEFLEHIRATLKTTGFDPHLLEIELTESVLMRDVESTNSVLHSLSDMGIRLAIDDFGTGYSSLSYLRRFPINTLKIDQCFVNQLNANPDDATIVQAVISLGKSLHQRVIAEGVETQEQYEFLLAKNCDEGQGYYFGFPMAPQSLAALLKAGGSLIPASD</sequence>
<feature type="region of interest" description="Disordered" evidence="5">
    <location>
        <begin position="1"/>
        <end position="100"/>
    </location>
</feature>
<dbReference type="CDD" id="cd01948">
    <property type="entry name" value="EAL"/>
    <property type="match status" value="1"/>
</dbReference>
<organism evidence="8 9">
    <name type="scientific">Arsukibacterium tuosuense</name>
    <dbReference type="NCBI Taxonomy" id="1323745"/>
    <lineage>
        <taxon>Bacteria</taxon>
        <taxon>Pseudomonadati</taxon>
        <taxon>Pseudomonadota</taxon>
        <taxon>Gammaproteobacteria</taxon>
        <taxon>Chromatiales</taxon>
        <taxon>Chromatiaceae</taxon>
        <taxon>Arsukibacterium</taxon>
    </lineage>
</organism>
<feature type="domain" description="EAL" evidence="6">
    <location>
        <begin position="333"/>
        <end position="587"/>
    </location>
</feature>
<dbReference type="GO" id="GO:0071111">
    <property type="term" value="F:cyclic-guanylate-specific phosphodiesterase activity"/>
    <property type="evidence" value="ECO:0007669"/>
    <property type="project" value="UniProtKB-EC"/>
</dbReference>
<dbReference type="InterPro" id="IPR001633">
    <property type="entry name" value="EAL_dom"/>
</dbReference>
<gene>
    <name evidence="8" type="ORF">SAMN06297280_0688</name>
</gene>
<feature type="compositionally biased region" description="Basic and acidic residues" evidence="5">
    <location>
        <begin position="1"/>
        <end position="10"/>
    </location>
</feature>
<name>A0A285I7X6_9GAMM</name>
<dbReference type="FunFam" id="3.30.70.270:FF:000001">
    <property type="entry name" value="Diguanylate cyclase domain protein"/>
    <property type="match status" value="1"/>
</dbReference>
<dbReference type="SUPFAM" id="SSF141868">
    <property type="entry name" value="EAL domain-like"/>
    <property type="match status" value="1"/>
</dbReference>
<dbReference type="EMBL" id="OBEB01000001">
    <property type="protein sequence ID" value="SNY44078.1"/>
    <property type="molecule type" value="Genomic_DNA"/>
</dbReference>
<dbReference type="SUPFAM" id="SSF55073">
    <property type="entry name" value="Nucleotide cyclase"/>
    <property type="match status" value="1"/>
</dbReference>
<dbReference type="PROSITE" id="PS50887">
    <property type="entry name" value="GGDEF"/>
    <property type="match status" value="1"/>
</dbReference>
<dbReference type="SMART" id="SM00052">
    <property type="entry name" value="EAL"/>
    <property type="match status" value="1"/>
</dbReference>
<dbReference type="Proteomes" id="UP000219353">
    <property type="component" value="Unassembled WGS sequence"/>
</dbReference>
<evidence type="ECO:0000259" key="7">
    <source>
        <dbReference type="PROSITE" id="PS50887"/>
    </source>
</evidence>
<feature type="compositionally biased region" description="Basic and acidic residues" evidence="5">
    <location>
        <begin position="34"/>
        <end position="49"/>
    </location>
</feature>
<dbReference type="InterPro" id="IPR029787">
    <property type="entry name" value="Nucleotide_cyclase"/>
</dbReference>
<dbReference type="PANTHER" id="PTHR44757">
    <property type="entry name" value="DIGUANYLATE CYCLASE DGCP"/>
    <property type="match status" value="1"/>
</dbReference>
<dbReference type="Pfam" id="PF00563">
    <property type="entry name" value="EAL"/>
    <property type="match status" value="1"/>
</dbReference>
<evidence type="ECO:0000256" key="5">
    <source>
        <dbReference type="SAM" id="MobiDB-lite"/>
    </source>
</evidence>
<dbReference type="InterPro" id="IPR000160">
    <property type="entry name" value="GGDEF_dom"/>
</dbReference>
<feature type="domain" description="GGDEF" evidence="7">
    <location>
        <begin position="191"/>
        <end position="324"/>
    </location>
</feature>
<dbReference type="FunFam" id="3.20.20.450:FF:000001">
    <property type="entry name" value="Cyclic di-GMP phosphodiesterase yahA"/>
    <property type="match status" value="1"/>
</dbReference>